<feature type="compositionally biased region" description="Basic and acidic residues" evidence="1">
    <location>
        <begin position="1"/>
        <end position="37"/>
    </location>
</feature>
<dbReference type="AlphaFoldDB" id="A0A392U2B7"/>
<sequence length="70" mass="8196">MRVKLNKSEIEGGVEKEKRMENESIEKGKKPLVRDSKSPSPLVKLPYPIKKKAKNQDLQFRKFLKMLNQL</sequence>
<feature type="non-terminal residue" evidence="2">
    <location>
        <position position="70"/>
    </location>
</feature>
<organism evidence="2 3">
    <name type="scientific">Trifolium medium</name>
    <dbReference type="NCBI Taxonomy" id="97028"/>
    <lineage>
        <taxon>Eukaryota</taxon>
        <taxon>Viridiplantae</taxon>
        <taxon>Streptophyta</taxon>
        <taxon>Embryophyta</taxon>
        <taxon>Tracheophyta</taxon>
        <taxon>Spermatophyta</taxon>
        <taxon>Magnoliopsida</taxon>
        <taxon>eudicotyledons</taxon>
        <taxon>Gunneridae</taxon>
        <taxon>Pentapetalae</taxon>
        <taxon>rosids</taxon>
        <taxon>fabids</taxon>
        <taxon>Fabales</taxon>
        <taxon>Fabaceae</taxon>
        <taxon>Papilionoideae</taxon>
        <taxon>50 kb inversion clade</taxon>
        <taxon>NPAAA clade</taxon>
        <taxon>Hologalegina</taxon>
        <taxon>IRL clade</taxon>
        <taxon>Trifolieae</taxon>
        <taxon>Trifolium</taxon>
    </lineage>
</organism>
<proteinExistence type="predicted"/>
<evidence type="ECO:0000256" key="1">
    <source>
        <dbReference type="SAM" id="MobiDB-lite"/>
    </source>
</evidence>
<dbReference type="EMBL" id="LXQA010719538">
    <property type="protein sequence ID" value="MCI67562.1"/>
    <property type="molecule type" value="Genomic_DNA"/>
</dbReference>
<name>A0A392U2B7_9FABA</name>
<accession>A0A392U2B7</accession>
<dbReference type="Proteomes" id="UP000265520">
    <property type="component" value="Unassembled WGS sequence"/>
</dbReference>
<feature type="region of interest" description="Disordered" evidence="1">
    <location>
        <begin position="1"/>
        <end position="45"/>
    </location>
</feature>
<evidence type="ECO:0000313" key="3">
    <source>
        <dbReference type="Proteomes" id="UP000265520"/>
    </source>
</evidence>
<comment type="caution">
    <text evidence="2">The sequence shown here is derived from an EMBL/GenBank/DDBJ whole genome shotgun (WGS) entry which is preliminary data.</text>
</comment>
<keyword evidence="3" id="KW-1185">Reference proteome</keyword>
<reference evidence="2 3" key="1">
    <citation type="journal article" date="2018" name="Front. Plant Sci.">
        <title>Red Clover (Trifolium pratense) and Zigzag Clover (T. medium) - A Picture of Genomic Similarities and Differences.</title>
        <authorList>
            <person name="Dluhosova J."/>
            <person name="Istvanek J."/>
            <person name="Nedelnik J."/>
            <person name="Repkova J."/>
        </authorList>
    </citation>
    <scope>NUCLEOTIDE SEQUENCE [LARGE SCALE GENOMIC DNA]</scope>
    <source>
        <strain evidence="3">cv. 10/8</strain>
        <tissue evidence="2">Leaf</tissue>
    </source>
</reference>
<protein>
    <submittedName>
        <fullName evidence="2">Uncharacterized protein</fullName>
    </submittedName>
</protein>
<evidence type="ECO:0000313" key="2">
    <source>
        <dbReference type="EMBL" id="MCI67562.1"/>
    </source>
</evidence>